<evidence type="ECO:0000256" key="4">
    <source>
        <dbReference type="ARBA" id="ARBA00022692"/>
    </source>
</evidence>
<dbReference type="GO" id="GO:0001508">
    <property type="term" value="P:action potential"/>
    <property type="evidence" value="ECO:0007669"/>
    <property type="project" value="TreeGrafter"/>
</dbReference>
<reference evidence="14" key="2">
    <citation type="submission" date="2024-01" db="EMBL/GenBank/DDBJ databases">
        <title>Comparative genomics of Cryptococcus and Kwoniella reveals pathogenesis evolution and contrasting modes of karyotype evolution via chromosome fusion or intercentromeric recombination.</title>
        <authorList>
            <person name="Coelho M.A."/>
            <person name="David-Palma M."/>
            <person name="Shea T."/>
            <person name="Bowers K."/>
            <person name="McGinley-Smith S."/>
            <person name="Mohammad A.W."/>
            <person name="Gnirke A."/>
            <person name="Yurkov A.M."/>
            <person name="Nowrousian M."/>
            <person name="Sun S."/>
            <person name="Cuomo C.A."/>
            <person name="Heitman J."/>
        </authorList>
    </citation>
    <scope>NUCLEOTIDE SEQUENCE</scope>
    <source>
        <strain evidence="14">CBS 12478</strain>
    </source>
</reference>
<comment type="subcellular location">
    <subcellularLocation>
        <location evidence="1">Membrane</location>
        <topology evidence="1">Multi-pass membrane protein</topology>
    </subcellularLocation>
</comment>
<dbReference type="RefSeq" id="XP_031858810.1">
    <property type="nucleotide sequence ID" value="XM_032006891.1"/>
</dbReference>
<evidence type="ECO:0000256" key="7">
    <source>
        <dbReference type="ARBA" id="ARBA00022958"/>
    </source>
</evidence>
<dbReference type="Gene3D" id="1.10.287.70">
    <property type="match status" value="1"/>
</dbReference>
<protein>
    <submittedName>
        <fullName evidence="14">Uncharacterized protein</fullName>
    </submittedName>
</protein>
<reference evidence="14" key="1">
    <citation type="submission" date="2017-08" db="EMBL/GenBank/DDBJ databases">
        <authorList>
            <person name="Cuomo C."/>
            <person name="Billmyre B."/>
            <person name="Heitman J."/>
        </authorList>
    </citation>
    <scope>NUCLEOTIDE SEQUENCE</scope>
    <source>
        <strain evidence="14">CBS 12478</strain>
    </source>
</reference>
<dbReference type="OrthoDB" id="415460at2759"/>
<feature type="region of interest" description="Disordered" evidence="12">
    <location>
        <begin position="477"/>
        <end position="496"/>
    </location>
</feature>
<keyword evidence="5" id="KW-0631">Potassium channel</keyword>
<feature type="compositionally biased region" description="Basic residues" evidence="12">
    <location>
        <begin position="32"/>
        <end position="46"/>
    </location>
</feature>
<feature type="region of interest" description="Disordered" evidence="12">
    <location>
        <begin position="418"/>
        <end position="437"/>
    </location>
</feature>
<evidence type="ECO:0000256" key="2">
    <source>
        <dbReference type="ARBA" id="ARBA00022448"/>
    </source>
</evidence>
<dbReference type="EMBL" id="CP144051">
    <property type="protein sequence ID" value="WWD15742.1"/>
    <property type="molecule type" value="Genomic_DNA"/>
</dbReference>
<proteinExistence type="predicted"/>
<feature type="transmembrane region" description="Helical" evidence="13">
    <location>
        <begin position="232"/>
        <end position="253"/>
    </location>
</feature>
<keyword evidence="3" id="KW-0633">Potassium transport</keyword>
<evidence type="ECO:0000313" key="15">
    <source>
        <dbReference type="Proteomes" id="UP000322225"/>
    </source>
</evidence>
<dbReference type="InterPro" id="IPR005821">
    <property type="entry name" value="Ion_trans_dom"/>
</dbReference>
<keyword evidence="7" id="KW-0630">Potassium</keyword>
<evidence type="ECO:0000256" key="11">
    <source>
        <dbReference type="ARBA" id="ARBA00023303"/>
    </source>
</evidence>
<dbReference type="FunFam" id="1.10.287.70:FF:000097">
    <property type="entry name" value="Potassium voltage-gated channel subfamily G member 3"/>
    <property type="match status" value="1"/>
</dbReference>
<evidence type="ECO:0000256" key="5">
    <source>
        <dbReference type="ARBA" id="ARBA00022826"/>
    </source>
</evidence>
<feature type="transmembrane region" description="Helical" evidence="13">
    <location>
        <begin position="202"/>
        <end position="220"/>
    </location>
</feature>
<feature type="compositionally biased region" description="Polar residues" evidence="12">
    <location>
        <begin position="1"/>
        <end position="11"/>
    </location>
</feature>
<evidence type="ECO:0000256" key="13">
    <source>
        <dbReference type="SAM" id="Phobius"/>
    </source>
</evidence>
<gene>
    <name evidence="14" type="ORF">CI109_100164</name>
</gene>
<dbReference type="GO" id="GO:0005249">
    <property type="term" value="F:voltage-gated potassium channel activity"/>
    <property type="evidence" value="ECO:0007669"/>
    <property type="project" value="InterPro"/>
</dbReference>
<feature type="region of interest" description="Disordered" evidence="12">
    <location>
        <begin position="571"/>
        <end position="613"/>
    </location>
</feature>
<dbReference type="Proteomes" id="UP000322225">
    <property type="component" value="Chromosome 1"/>
</dbReference>
<evidence type="ECO:0000256" key="6">
    <source>
        <dbReference type="ARBA" id="ARBA00022882"/>
    </source>
</evidence>
<evidence type="ECO:0000256" key="8">
    <source>
        <dbReference type="ARBA" id="ARBA00022989"/>
    </source>
</evidence>
<evidence type="ECO:0000256" key="3">
    <source>
        <dbReference type="ARBA" id="ARBA00022538"/>
    </source>
</evidence>
<keyword evidence="9" id="KW-0406">Ion transport</keyword>
<dbReference type="PANTHER" id="PTHR11537:SF254">
    <property type="entry name" value="POTASSIUM VOLTAGE-GATED CHANNEL PROTEIN SHAB"/>
    <property type="match status" value="1"/>
</dbReference>
<organism evidence="14 15">
    <name type="scientific">Kwoniella shandongensis</name>
    <dbReference type="NCBI Taxonomy" id="1734106"/>
    <lineage>
        <taxon>Eukaryota</taxon>
        <taxon>Fungi</taxon>
        <taxon>Dikarya</taxon>
        <taxon>Basidiomycota</taxon>
        <taxon>Agaricomycotina</taxon>
        <taxon>Tremellomycetes</taxon>
        <taxon>Tremellales</taxon>
        <taxon>Cryptococcaceae</taxon>
        <taxon>Kwoniella</taxon>
    </lineage>
</organism>
<dbReference type="GO" id="GO:0008076">
    <property type="term" value="C:voltage-gated potassium channel complex"/>
    <property type="evidence" value="ECO:0007669"/>
    <property type="project" value="InterPro"/>
</dbReference>
<accession>A0A5M6BV74</accession>
<dbReference type="InterPro" id="IPR027359">
    <property type="entry name" value="Volt_channel_dom_sf"/>
</dbReference>
<feature type="region of interest" description="Disordered" evidence="12">
    <location>
        <begin position="1"/>
        <end position="93"/>
    </location>
</feature>
<dbReference type="AlphaFoldDB" id="A0A5M6BV74"/>
<evidence type="ECO:0000256" key="9">
    <source>
        <dbReference type="ARBA" id="ARBA00023065"/>
    </source>
</evidence>
<dbReference type="InterPro" id="IPR028325">
    <property type="entry name" value="VG_K_chnl"/>
</dbReference>
<keyword evidence="2" id="KW-0813">Transport</keyword>
<name>A0A5M6BV74_9TREE</name>
<keyword evidence="15" id="KW-1185">Reference proteome</keyword>
<keyword evidence="8 13" id="KW-1133">Transmembrane helix</keyword>
<evidence type="ECO:0000313" key="14">
    <source>
        <dbReference type="EMBL" id="WWD15742.1"/>
    </source>
</evidence>
<dbReference type="GeneID" id="43591055"/>
<dbReference type="Gene3D" id="1.20.120.350">
    <property type="entry name" value="Voltage-gated potassium channels. Chain C"/>
    <property type="match status" value="1"/>
</dbReference>
<feature type="compositionally biased region" description="Polar residues" evidence="12">
    <location>
        <begin position="48"/>
        <end position="66"/>
    </location>
</feature>
<keyword evidence="6" id="KW-0851">Voltage-gated channel</keyword>
<dbReference type="KEGG" id="ksn:43591055"/>
<dbReference type="SUPFAM" id="SSF81324">
    <property type="entry name" value="Voltage-gated potassium channels"/>
    <property type="match status" value="1"/>
</dbReference>
<sequence length="613" mass="67687">MSSNPPGSNLQAIPGEEYELPTLTDDTEPGPSRRRVSNTKPARKITLHPTQSTANLLFSAPTQNGGPSHPTPRKRHNNHAGLPDSPEAPTTPRRLHRATFLSEDADHNLYGTSPRDAEQVDLPDFGHFLGFNDDTGEDHFAIAQGMRTRWKRKLYLLLEEPSSGREAFFVHILVTGIILFSAILTTLSTMPAFHTDPSSTRVLFGLDTFIVILFTIEYFARSLAHSDSWQQYYTWATSFFALLDVIAILPYYIEVAQNEDTSILFRFSILRTFRLLRVFRAFKYQNQMLLTIEVMYVAVRRSKDALWALSFFILLVLVLFSTLIYFAERGTWDMSLGAFVDSDGDPSAFDSIPKTAWFSLVTMSTVGYGEVVPKSFLGKLLTVPLLMFGLLLIALPSFVLGRNFAIVFDAMTQQLPKPISNMTSPRESLDEQDPSQQPLMVPAPPTETTFNTPLLPTVAPSVSGTPVPTARPRAISPLPPQQGTGMIASGSASSQRAGIPRMWDGGVDGLGSDPKSAAKERDLTNVKLAKNQLVLLEQIDSLRRTIDRQGEMLARLTDIFGAGVSGGVSNTVRSEQGVGLGVSMGESTRRSAEKRRHNGEEDQFALGDSDDER</sequence>
<feature type="transmembrane region" description="Helical" evidence="13">
    <location>
        <begin position="168"/>
        <end position="190"/>
    </location>
</feature>
<dbReference type="PRINTS" id="PR00169">
    <property type="entry name" value="KCHANNEL"/>
</dbReference>
<dbReference type="Pfam" id="PF00520">
    <property type="entry name" value="Ion_trans"/>
    <property type="match status" value="1"/>
</dbReference>
<keyword evidence="10 13" id="KW-0472">Membrane</keyword>
<keyword evidence="11" id="KW-0407">Ion channel</keyword>
<feature type="transmembrane region" description="Helical" evidence="13">
    <location>
        <begin position="381"/>
        <end position="401"/>
    </location>
</feature>
<feature type="transmembrane region" description="Helical" evidence="13">
    <location>
        <begin position="305"/>
        <end position="327"/>
    </location>
</feature>
<evidence type="ECO:0000256" key="10">
    <source>
        <dbReference type="ARBA" id="ARBA00023136"/>
    </source>
</evidence>
<evidence type="ECO:0000256" key="1">
    <source>
        <dbReference type="ARBA" id="ARBA00004141"/>
    </source>
</evidence>
<evidence type="ECO:0000256" key="12">
    <source>
        <dbReference type="SAM" id="MobiDB-lite"/>
    </source>
</evidence>
<keyword evidence="4 13" id="KW-0812">Transmembrane</keyword>
<dbReference type="PANTHER" id="PTHR11537">
    <property type="entry name" value="VOLTAGE-GATED POTASSIUM CHANNEL"/>
    <property type="match status" value="1"/>
</dbReference>